<accession>A0A6J6NBE1</accession>
<organism evidence="2">
    <name type="scientific">freshwater metagenome</name>
    <dbReference type="NCBI Taxonomy" id="449393"/>
    <lineage>
        <taxon>unclassified sequences</taxon>
        <taxon>metagenomes</taxon>
        <taxon>ecological metagenomes</taxon>
    </lineage>
</organism>
<dbReference type="AlphaFoldDB" id="A0A6J6NBE1"/>
<gene>
    <name evidence="2" type="ORF">UFOPK2359_00875</name>
    <name evidence="3" type="ORF">UFOPK3167_00112</name>
</gene>
<proteinExistence type="predicted"/>
<name>A0A6J6NBE1_9ZZZZ</name>
<sequence length="452" mass="49006">MLGTGFPEESLQKGLAMRPHFIGVDAGSTDSGPTDLATGVCRYSEAAYRRDLKLLLAGAVENNIPLIIGSAGGAGGDKNVDWTKGLIEDIISQLNLSLKMAVIYSGQDKDWLKQKLAAGKIRLLENAPELTASVIDESITIVGMMGSEPIIEALNNGANVVLAGRATDTSIFASLPIMNGAHEGSAWHAAKILECGAAAVEHRPSPDCMFATIQGESFIIQAPNEALRCTPTSVAAHSLYENADPFKIIEPSGILDTTDSIYEAVNDKVVKVTGSKFEKSEKFTIKLEGTRLAGYQTIVVAGIRDPLILESLDKFLESCETSIKKRIKNTYPDLSEDDWKVHFRVYGRNGVMEKREPTPVIGHEVGLIIEATAQTQKLASSIASVARHQTLHVSVPGWFGFTSNIALPYGANDLVRGPVYEFNINAVVEPDPTDEMFKTFYFDYPKVESEVK</sequence>
<dbReference type="EMBL" id="CAFABF010000002">
    <property type="protein sequence ID" value="CAB4818281.1"/>
    <property type="molecule type" value="Genomic_DNA"/>
</dbReference>
<evidence type="ECO:0000313" key="2">
    <source>
        <dbReference type="EMBL" id="CAB4683911.1"/>
    </source>
</evidence>
<reference evidence="2" key="1">
    <citation type="submission" date="2020-05" db="EMBL/GenBank/DDBJ databases">
        <authorList>
            <person name="Chiriac C."/>
            <person name="Salcher M."/>
            <person name="Ghai R."/>
            <person name="Kavagutti S V."/>
        </authorList>
    </citation>
    <scope>NUCLEOTIDE SEQUENCE</scope>
</reference>
<dbReference type="InterPro" id="IPR010839">
    <property type="entry name" value="AtuA_N"/>
</dbReference>
<dbReference type="EMBL" id="CAEZXG010000054">
    <property type="protein sequence ID" value="CAB4683911.1"/>
    <property type="molecule type" value="Genomic_DNA"/>
</dbReference>
<evidence type="ECO:0000313" key="3">
    <source>
        <dbReference type="EMBL" id="CAB4818281.1"/>
    </source>
</evidence>
<dbReference type="Pfam" id="PF07287">
    <property type="entry name" value="AtuA"/>
    <property type="match status" value="1"/>
</dbReference>
<feature type="domain" description="Acyclic terpene utilisation N-terminal" evidence="1">
    <location>
        <begin position="51"/>
        <end position="390"/>
    </location>
</feature>
<evidence type="ECO:0000259" key="1">
    <source>
        <dbReference type="Pfam" id="PF07287"/>
    </source>
</evidence>
<protein>
    <submittedName>
        <fullName evidence="2">Unannotated protein</fullName>
    </submittedName>
</protein>